<comment type="similarity">
    <text evidence="2">Belongs to the mitochondrion-specific ribosomal protein mS39 family.</text>
</comment>
<dbReference type="InterPro" id="IPR055063">
    <property type="entry name" value="Rib_mS39_PPR"/>
</dbReference>
<evidence type="ECO:0000256" key="4">
    <source>
        <dbReference type="ARBA" id="ARBA00022737"/>
    </source>
</evidence>
<dbReference type="InterPro" id="IPR011990">
    <property type="entry name" value="TPR-like_helical_dom_sf"/>
</dbReference>
<dbReference type="InterPro" id="IPR002885">
    <property type="entry name" value="PPR_rpt"/>
</dbReference>
<dbReference type="PROSITE" id="PS51375">
    <property type="entry name" value="PPR"/>
    <property type="match status" value="1"/>
</dbReference>
<evidence type="ECO:0000256" key="12">
    <source>
        <dbReference type="PROSITE-ProRule" id="PRU00708"/>
    </source>
</evidence>
<dbReference type="GO" id="GO:0005739">
    <property type="term" value="C:mitochondrion"/>
    <property type="evidence" value="ECO:0007669"/>
    <property type="project" value="UniProtKB-SubCell"/>
</dbReference>
<name>A0A069DZD3_9HEMI</name>
<dbReference type="Pfam" id="PF22330">
    <property type="entry name" value="Rib_mS39_PPR"/>
    <property type="match status" value="1"/>
</dbReference>
<evidence type="ECO:0000256" key="2">
    <source>
        <dbReference type="ARBA" id="ARBA00008551"/>
    </source>
</evidence>
<keyword evidence="6" id="KW-0694">RNA-binding</keyword>
<evidence type="ECO:0000256" key="6">
    <source>
        <dbReference type="ARBA" id="ARBA00022884"/>
    </source>
</evidence>
<comment type="subcellular location">
    <subcellularLocation>
        <location evidence="1">Mitochondrion</location>
    </subcellularLocation>
</comment>
<keyword evidence="7" id="KW-0809">Transit peptide</keyword>
<dbReference type="GO" id="GO:0043024">
    <property type="term" value="F:ribosomal small subunit binding"/>
    <property type="evidence" value="ECO:0007669"/>
    <property type="project" value="InterPro"/>
</dbReference>
<dbReference type="Gene3D" id="1.25.40.10">
    <property type="entry name" value="Tetratricopeptide repeat domain"/>
    <property type="match status" value="2"/>
</dbReference>
<dbReference type="GO" id="GO:1990904">
    <property type="term" value="C:ribonucleoprotein complex"/>
    <property type="evidence" value="ECO:0007669"/>
    <property type="project" value="UniProtKB-KW"/>
</dbReference>
<reference evidence="13" key="1">
    <citation type="journal article" date="2015" name="J. Med. Entomol.">
        <title>A Deep Insight Into the Sialotranscriptome of the Chagas Disease Vector, Panstrongylus megistus (Hemiptera: Heteroptera).</title>
        <authorList>
            <person name="Ribeiro J.M."/>
            <person name="Schwarz A."/>
            <person name="Francischetti I.M."/>
        </authorList>
    </citation>
    <scope>NUCLEOTIDE SEQUENCE</scope>
    <source>
        <tissue evidence="13">Salivary glands</tissue>
    </source>
</reference>
<keyword evidence="4" id="KW-0677">Repeat</keyword>
<dbReference type="PANTHER" id="PTHR16276">
    <property type="entry name" value="PENTATRICOPEPTIDE REPEAT DOMAIN-CONTAINING PROTEIN 3"/>
    <property type="match status" value="1"/>
</dbReference>
<accession>A0A069DZD3</accession>
<protein>
    <recommendedName>
        <fullName evidence="11">Small ribosomal subunit protein mS39</fullName>
    </recommendedName>
</protein>
<dbReference type="GO" id="GO:0032543">
    <property type="term" value="P:mitochondrial translation"/>
    <property type="evidence" value="ECO:0007669"/>
    <property type="project" value="InterPro"/>
</dbReference>
<keyword evidence="8" id="KW-0689">Ribosomal protein</keyword>
<evidence type="ECO:0000256" key="7">
    <source>
        <dbReference type="ARBA" id="ARBA00022946"/>
    </source>
</evidence>
<dbReference type="NCBIfam" id="TIGR00756">
    <property type="entry name" value="PPR"/>
    <property type="match status" value="1"/>
</dbReference>
<evidence type="ECO:0000256" key="9">
    <source>
        <dbReference type="ARBA" id="ARBA00023128"/>
    </source>
</evidence>
<organism evidence="13">
    <name type="scientific">Panstrongylus megistus</name>
    <dbReference type="NCBI Taxonomy" id="65343"/>
    <lineage>
        <taxon>Eukaryota</taxon>
        <taxon>Metazoa</taxon>
        <taxon>Ecdysozoa</taxon>
        <taxon>Arthropoda</taxon>
        <taxon>Hexapoda</taxon>
        <taxon>Insecta</taxon>
        <taxon>Pterygota</taxon>
        <taxon>Neoptera</taxon>
        <taxon>Paraneoptera</taxon>
        <taxon>Hemiptera</taxon>
        <taxon>Heteroptera</taxon>
        <taxon>Panheteroptera</taxon>
        <taxon>Cimicomorpha</taxon>
        <taxon>Reduviidae</taxon>
        <taxon>Triatominae</taxon>
        <taxon>Panstrongylus</taxon>
    </lineage>
</organism>
<dbReference type="PANTHER" id="PTHR16276:SF1">
    <property type="entry name" value="SMALL RIBOSOMAL SUBUNIT PROTEIN MS39"/>
    <property type="match status" value="1"/>
</dbReference>
<evidence type="ECO:0000256" key="5">
    <source>
        <dbReference type="ARBA" id="ARBA00022845"/>
    </source>
</evidence>
<evidence type="ECO:0000256" key="8">
    <source>
        <dbReference type="ARBA" id="ARBA00022980"/>
    </source>
</evidence>
<keyword evidence="5" id="KW-0810">Translation regulation</keyword>
<evidence type="ECO:0000256" key="11">
    <source>
        <dbReference type="ARBA" id="ARBA00035134"/>
    </source>
</evidence>
<sequence>EEIIIPKAIPRSPTDILKALSSTIHADPTAPHYKFHDDPYLIPYSNLSKRSYALSQEAGRKAAQWIRQQNPELFQHRVAEPTVEAFLPKPEYNEDSDVNEDILKNLILNISVKDSIKIYNILKNKGIEISQETKQNLLELVCFYNCNDALTEEWIEERWYRQKMKTNEWRKNVWKDGDFAEQLFNELGGKDSKSICALISGMSSHGQIEKAWKLYDQAITNDIKLNTVTYNSLLAKTCFLVENHVMIMENIEKLLREMEKQKVKPNLGTLNSVLESLSFISSHKRSRTYALQILAEFKTLGMKPSLASFYHLINLYSSDRGLLRGTMNSILSYLEHNSIEAADVNDVAFFSKAMEFICHRLHDKDIAYRLNNILHKDNNYDFIGDSYRESLYYRYYFLCLCKTEPLSVVMDIYDSLVPNIYVPEPLIMKELLSSVENNAAWHILPRIWSDLILFEQDERNDIFERMLSLATKNTEENLNESLAKIGWSVWEKIEASTRSTLQWTGPLLGDLMLLLLANGDLSRAHLVMDKMERIQNQVIGEPRVTALFRYLDSCISENSPDAAIKCIRYCNEMGFIETEEMARKLYNSLQLKEQQIERLSAIVGKDALSIKEKRKIEN</sequence>
<dbReference type="InterPro" id="IPR037387">
    <property type="entry name" value="PTCD3"/>
</dbReference>
<keyword evidence="9" id="KW-0496">Mitochondrion</keyword>
<evidence type="ECO:0000256" key="10">
    <source>
        <dbReference type="ARBA" id="ARBA00023274"/>
    </source>
</evidence>
<dbReference type="GO" id="GO:0005840">
    <property type="term" value="C:ribosome"/>
    <property type="evidence" value="ECO:0007669"/>
    <property type="project" value="UniProtKB-KW"/>
</dbReference>
<proteinExistence type="evidence at transcript level"/>
<dbReference type="GO" id="GO:0006417">
    <property type="term" value="P:regulation of translation"/>
    <property type="evidence" value="ECO:0007669"/>
    <property type="project" value="UniProtKB-KW"/>
</dbReference>
<feature type="repeat" description="PPR" evidence="12">
    <location>
        <begin position="191"/>
        <end position="225"/>
    </location>
</feature>
<dbReference type="GO" id="GO:0019843">
    <property type="term" value="F:rRNA binding"/>
    <property type="evidence" value="ECO:0007669"/>
    <property type="project" value="UniProtKB-KW"/>
</dbReference>
<feature type="non-terminal residue" evidence="13">
    <location>
        <position position="1"/>
    </location>
</feature>
<keyword evidence="10" id="KW-0687">Ribonucleoprotein</keyword>
<dbReference type="AlphaFoldDB" id="A0A069DZD3"/>
<evidence type="ECO:0000256" key="1">
    <source>
        <dbReference type="ARBA" id="ARBA00004173"/>
    </source>
</evidence>
<evidence type="ECO:0000313" key="13">
    <source>
        <dbReference type="EMBL" id="JAC88049.1"/>
    </source>
</evidence>
<dbReference type="EMBL" id="GBGD01000840">
    <property type="protein sequence ID" value="JAC88049.1"/>
    <property type="molecule type" value="mRNA"/>
</dbReference>
<dbReference type="Pfam" id="PF13812">
    <property type="entry name" value="PPR_3"/>
    <property type="match status" value="1"/>
</dbReference>
<keyword evidence="3" id="KW-0699">rRNA-binding</keyword>
<evidence type="ECO:0000256" key="3">
    <source>
        <dbReference type="ARBA" id="ARBA00022730"/>
    </source>
</evidence>